<dbReference type="EMBL" id="JAAXPR010000005">
    <property type="protein sequence ID" value="NKZ20032.1"/>
    <property type="molecule type" value="Genomic_DNA"/>
</dbReference>
<dbReference type="AlphaFoldDB" id="A0A7X6N0L8"/>
<comment type="caution">
    <text evidence="2">The sequence shown here is derived from an EMBL/GenBank/DDBJ whole genome shotgun (WGS) entry which is preliminary data.</text>
</comment>
<sequence>MYTTTLMLTSHILCVALSYHLLTTVVDWSKFTKIHAENIGRLRLLVLLFSMGLGFLVSHLLLDLLSIGRSLTVAFL</sequence>
<organism evidence="2 3">
    <name type="scientific">Streptococcus ovuberis</name>
    <dbReference type="NCBI Taxonomy" id="1936207"/>
    <lineage>
        <taxon>Bacteria</taxon>
        <taxon>Bacillati</taxon>
        <taxon>Bacillota</taxon>
        <taxon>Bacilli</taxon>
        <taxon>Lactobacillales</taxon>
        <taxon>Streptococcaceae</taxon>
        <taxon>Streptococcus</taxon>
    </lineage>
</organism>
<keyword evidence="1" id="KW-0472">Membrane</keyword>
<evidence type="ECO:0000313" key="2">
    <source>
        <dbReference type="EMBL" id="NKZ20032.1"/>
    </source>
</evidence>
<feature type="transmembrane region" description="Helical" evidence="1">
    <location>
        <begin position="6"/>
        <end position="22"/>
    </location>
</feature>
<keyword evidence="3" id="KW-1185">Reference proteome</keyword>
<proteinExistence type="predicted"/>
<dbReference type="Proteomes" id="UP000522720">
    <property type="component" value="Unassembled WGS sequence"/>
</dbReference>
<dbReference type="NCBIfam" id="TIGR02327">
    <property type="entry name" value="int_mem_ywzB"/>
    <property type="match status" value="1"/>
</dbReference>
<keyword evidence="1" id="KW-0812">Transmembrane</keyword>
<keyword evidence="1" id="KW-1133">Transmembrane helix</keyword>
<name>A0A7X6N0L8_9STRE</name>
<accession>A0A7X6N0L8</accession>
<evidence type="ECO:0000256" key="1">
    <source>
        <dbReference type="SAM" id="Phobius"/>
    </source>
</evidence>
<feature type="transmembrane region" description="Helical" evidence="1">
    <location>
        <begin position="42"/>
        <end position="62"/>
    </location>
</feature>
<dbReference type="InterPro" id="IPR009526">
    <property type="entry name" value="DUF1146"/>
</dbReference>
<gene>
    <name evidence="2" type="ORF">HF992_04095</name>
</gene>
<protein>
    <submittedName>
        <fullName evidence="2">DUF1146 domain-containing protein</fullName>
    </submittedName>
</protein>
<dbReference type="Pfam" id="PF06612">
    <property type="entry name" value="DUF1146"/>
    <property type="match status" value="1"/>
</dbReference>
<reference evidence="2 3" key="1">
    <citation type="submission" date="2020-04" db="EMBL/GenBank/DDBJ databases">
        <title>MicrobeNet Type strains.</title>
        <authorList>
            <person name="Nicholson A.C."/>
        </authorList>
    </citation>
    <scope>NUCLEOTIDE SEQUENCE [LARGE SCALE GENOMIC DNA]</scope>
    <source>
        <strain evidence="2 3">CCUG 69612</strain>
    </source>
</reference>
<evidence type="ECO:0000313" key="3">
    <source>
        <dbReference type="Proteomes" id="UP000522720"/>
    </source>
</evidence>